<keyword evidence="1" id="KW-1133">Transmembrane helix</keyword>
<sequence>MPSETYDQMLRYRLAVVTSDKRLQREIKRVTAATNARASFASSADVLDPSEETNLVVFDARDEAPAANHLAGLPRDLALAYIVDGDSLFERVSLLGDRRVESILAREERLDDSEFIVSATKSLGHDLFGLHKYFPWGVTVFSMTVKSYAEKSDGLDVIMAYAEASGMRGPVRDRIQLVSDELMMNALYHAPTDEQGKERYRDKTRKELAQLSEVSAVQVQYGCSGRYFGISVRDNFGSLTREKIVDYLTRIRQGVGAQIESKTTGAGLGIVSVAQSVSKLVFNIVPGVSCEVIALFEVDLISRGKVGARSVHVFVDPAGDLVSRSGIRPPAPAGDDDATEHAFATEPAAPSGLPLPWLVVGLLASVLSALAIAYLFTRDAAPAERPHISVIAQPADATIEINGSPIDGSGAFDLPEADSYVITVEKDGFAPWNQTFSADELRGELRMFVTLPPNE</sequence>
<dbReference type="AlphaFoldDB" id="D0LGK0"/>
<reference evidence="2 3" key="1">
    <citation type="journal article" date="2010" name="Stand. Genomic Sci.">
        <title>Complete genome sequence of Haliangium ochraceum type strain (SMP-2).</title>
        <authorList>
            <consortium name="US DOE Joint Genome Institute (JGI-PGF)"/>
            <person name="Ivanova N."/>
            <person name="Daum C."/>
            <person name="Lang E."/>
            <person name="Abt B."/>
            <person name="Kopitz M."/>
            <person name="Saunders E."/>
            <person name="Lapidus A."/>
            <person name="Lucas S."/>
            <person name="Glavina Del Rio T."/>
            <person name="Nolan M."/>
            <person name="Tice H."/>
            <person name="Copeland A."/>
            <person name="Cheng J.F."/>
            <person name="Chen F."/>
            <person name="Bruce D."/>
            <person name="Goodwin L."/>
            <person name="Pitluck S."/>
            <person name="Mavromatis K."/>
            <person name="Pati A."/>
            <person name="Mikhailova N."/>
            <person name="Chen A."/>
            <person name="Palaniappan K."/>
            <person name="Land M."/>
            <person name="Hauser L."/>
            <person name="Chang Y.J."/>
            <person name="Jeffries C.D."/>
            <person name="Detter J.C."/>
            <person name="Brettin T."/>
            <person name="Rohde M."/>
            <person name="Goker M."/>
            <person name="Bristow J."/>
            <person name="Markowitz V."/>
            <person name="Eisen J.A."/>
            <person name="Hugenholtz P."/>
            <person name="Kyrpides N.C."/>
            <person name="Klenk H.P."/>
        </authorList>
    </citation>
    <scope>NUCLEOTIDE SEQUENCE [LARGE SCALE GENOMIC DNA]</scope>
    <source>
        <strain evidence="3">DSM 14365 / CIP 107738 / JCM 11303 / AJ 13395 / SMP-2</strain>
    </source>
</reference>
<keyword evidence="1" id="KW-0472">Membrane</keyword>
<evidence type="ECO:0000256" key="1">
    <source>
        <dbReference type="SAM" id="Phobius"/>
    </source>
</evidence>
<dbReference type="KEGG" id="hoh:Hoch_0105"/>
<feature type="transmembrane region" description="Helical" evidence="1">
    <location>
        <begin position="355"/>
        <end position="376"/>
    </location>
</feature>
<evidence type="ECO:0000313" key="2">
    <source>
        <dbReference type="EMBL" id="ACY12746.1"/>
    </source>
</evidence>
<dbReference type="RefSeq" id="WP_012825373.1">
    <property type="nucleotide sequence ID" value="NC_013440.1"/>
</dbReference>
<dbReference type="EMBL" id="CP001804">
    <property type="protein sequence ID" value="ACY12746.1"/>
    <property type="molecule type" value="Genomic_DNA"/>
</dbReference>
<keyword evidence="3" id="KW-1185">Reference proteome</keyword>
<dbReference type="HOGENOM" id="CLU_600987_0_0_7"/>
<evidence type="ECO:0000313" key="3">
    <source>
        <dbReference type="Proteomes" id="UP000001880"/>
    </source>
</evidence>
<name>D0LGK0_HALO1</name>
<gene>
    <name evidence="2" type="ordered locus">Hoch_0105</name>
</gene>
<accession>D0LGK0</accession>
<protein>
    <submittedName>
        <fullName evidence="2">PEGA domain protein</fullName>
    </submittedName>
</protein>
<proteinExistence type="predicted"/>
<dbReference type="eggNOG" id="COG2204">
    <property type="taxonomic scope" value="Bacteria"/>
</dbReference>
<organism evidence="2 3">
    <name type="scientific">Haliangium ochraceum (strain DSM 14365 / JCM 11303 / SMP-2)</name>
    <dbReference type="NCBI Taxonomy" id="502025"/>
    <lineage>
        <taxon>Bacteria</taxon>
        <taxon>Pseudomonadati</taxon>
        <taxon>Myxococcota</taxon>
        <taxon>Polyangia</taxon>
        <taxon>Haliangiales</taxon>
        <taxon>Kofleriaceae</taxon>
        <taxon>Haliangium</taxon>
    </lineage>
</organism>
<keyword evidence="1" id="KW-0812">Transmembrane</keyword>
<dbReference type="OrthoDB" id="5395035at2"/>
<dbReference type="Proteomes" id="UP000001880">
    <property type="component" value="Chromosome"/>
</dbReference>
<dbReference type="STRING" id="502025.Hoch_0105"/>